<evidence type="ECO:0000256" key="1">
    <source>
        <dbReference type="ARBA" id="ARBA00008857"/>
    </source>
</evidence>
<dbReference type="RefSeq" id="WP_052322079.1">
    <property type="nucleotide sequence ID" value="NZ_CP054856.1"/>
</dbReference>
<evidence type="ECO:0000259" key="4">
    <source>
        <dbReference type="PROSITE" id="PS51898"/>
    </source>
</evidence>
<evidence type="ECO:0000313" key="6">
    <source>
        <dbReference type="Proteomes" id="UP000677126"/>
    </source>
</evidence>
<dbReference type="InterPro" id="IPR002104">
    <property type="entry name" value="Integrase_catalytic"/>
</dbReference>
<dbReference type="PROSITE" id="PS51898">
    <property type="entry name" value="TYR_RECOMBINASE"/>
    <property type="match status" value="1"/>
</dbReference>
<comment type="similarity">
    <text evidence="1">Belongs to the 'phage' integrase family.</text>
</comment>
<accession>A0ABX8E6H4</accession>
<evidence type="ECO:0000256" key="3">
    <source>
        <dbReference type="ARBA" id="ARBA00023172"/>
    </source>
</evidence>
<dbReference type="SUPFAM" id="SSF56349">
    <property type="entry name" value="DNA breaking-rejoining enzymes"/>
    <property type="match status" value="1"/>
</dbReference>
<dbReference type="Pfam" id="PF00589">
    <property type="entry name" value="Phage_integrase"/>
    <property type="match status" value="1"/>
</dbReference>
<name>A0ABX8E6H4_9SPHN</name>
<keyword evidence="2" id="KW-0229">DNA integration</keyword>
<dbReference type="InterPro" id="IPR050808">
    <property type="entry name" value="Phage_Integrase"/>
</dbReference>
<dbReference type="EMBL" id="CP054856">
    <property type="protein sequence ID" value="QVM84550.1"/>
    <property type="molecule type" value="Genomic_DNA"/>
</dbReference>
<dbReference type="InterPro" id="IPR013762">
    <property type="entry name" value="Integrase-like_cat_sf"/>
</dbReference>
<dbReference type="Proteomes" id="UP000677126">
    <property type="component" value="Chromosome"/>
</dbReference>
<protein>
    <submittedName>
        <fullName evidence="5">Tyrosine-type recombinase/integrase</fullName>
    </submittedName>
</protein>
<reference evidence="5 6" key="1">
    <citation type="journal article" date="2021" name="Int. J. Syst. Evol. Microbiol.">
        <title>Novosphingobium decolorationis sp. nov., an aniline blue-decolourizing bacterium isolated from East Pacific sediment.</title>
        <authorList>
            <person name="Chen X."/>
            <person name="Dong B."/>
            <person name="Chen T."/>
            <person name="Ren N."/>
            <person name="Wang J."/>
            <person name="Xu Y."/>
            <person name="Yang J."/>
            <person name="Zhu S."/>
            <person name="Chen J."/>
        </authorList>
    </citation>
    <scope>NUCLEOTIDE SEQUENCE [LARGE SCALE GENOMIC DNA]</scope>
    <source>
        <strain evidence="5 6">502str22</strain>
    </source>
</reference>
<keyword evidence="3" id="KW-0233">DNA recombination</keyword>
<dbReference type="Gene3D" id="1.10.443.10">
    <property type="entry name" value="Intergrase catalytic core"/>
    <property type="match status" value="1"/>
</dbReference>
<keyword evidence="6" id="KW-1185">Reference proteome</keyword>
<dbReference type="InterPro" id="IPR011010">
    <property type="entry name" value="DNA_brk_join_enz"/>
</dbReference>
<sequence length="346" mass="40460">MSRPRGEPRLEIDRKNAKGFYYIYYTEGGRSREKSTFTRSRKEAELVRAEWLIGRERPRFRPDPSEVLVTDVLNYYMVKRLPKVADPERIKHATRPLLEFWKNRTLGEITEDTCQEYTEWRERAVETMRRELGVLAAACQKYSRDGMVSMATSVFKPAKQEGRIRWLRAEEAIKLLRAARKVERASKHLPLFIAIGLLAGQRKRAILSLKWEDIDLENGKIDWNPVGRKRTKKRRPRTPIPRRLLKYLKRRRREFPEDLHVLTYQGKPLDDIKTSFAKAVMLAGLQAEGDNKVIPHTMRHTCATWLMQRGVDRGQICGFLGMTAKTLEENYGHHHPDFQSGARDAF</sequence>
<evidence type="ECO:0000313" key="5">
    <source>
        <dbReference type="EMBL" id="QVM84550.1"/>
    </source>
</evidence>
<feature type="domain" description="Tyr recombinase" evidence="4">
    <location>
        <begin position="162"/>
        <end position="344"/>
    </location>
</feature>
<dbReference type="PANTHER" id="PTHR30629:SF2">
    <property type="entry name" value="PROPHAGE INTEGRASE INTS-RELATED"/>
    <property type="match status" value="1"/>
</dbReference>
<gene>
    <name evidence="5" type="ORF">HT578_13405</name>
</gene>
<proteinExistence type="inferred from homology"/>
<evidence type="ECO:0000256" key="2">
    <source>
        <dbReference type="ARBA" id="ARBA00022908"/>
    </source>
</evidence>
<organism evidence="5 6">
    <name type="scientific">Novosphingobium decolorationis</name>
    <dbReference type="NCBI Taxonomy" id="2698673"/>
    <lineage>
        <taxon>Bacteria</taxon>
        <taxon>Pseudomonadati</taxon>
        <taxon>Pseudomonadota</taxon>
        <taxon>Alphaproteobacteria</taxon>
        <taxon>Sphingomonadales</taxon>
        <taxon>Sphingomonadaceae</taxon>
        <taxon>Novosphingobium</taxon>
    </lineage>
</organism>
<dbReference type="PANTHER" id="PTHR30629">
    <property type="entry name" value="PROPHAGE INTEGRASE"/>
    <property type="match status" value="1"/>
</dbReference>